<dbReference type="Gene3D" id="3.40.190.10">
    <property type="entry name" value="Periplasmic binding protein-like II"/>
    <property type="match status" value="2"/>
</dbReference>
<dbReference type="EC" id="4.2.1.151" evidence="4"/>
<dbReference type="PANTHER" id="PTHR37690:SF1">
    <property type="entry name" value="CHORISMATE DEHYDRATASE"/>
    <property type="match status" value="1"/>
</dbReference>
<dbReference type="Pfam" id="PF02621">
    <property type="entry name" value="VitK2_biosynth"/>
    <property type="match status" value="1"/>
</dbReference>
<protein>
    <recommendedName>
        <fullName evidence="4">Chorismate dehydratase</fullName>
        <ecNumber evidence="4">4.2.1.151</ecNumber>
    </recommendedName>
    <alternativeName>
        <fullName evidence="4">Menaquinone biosynthetic enzyme MqnA</fullName>
    </alternativeName>
</protein>
<evidence type="ECO:0000256" key="2">
    <source>
        <dbReference type="ARBA" id="ARBA00022428"/>
    </source>
</evidence>
<dbReference type="Proteomes" id="UP000237819">
    <property type="component" value="Unassembled WGS sequence"/>
</dbReference>
<comment type="similarity">
    <text evidence="4">Belongs to the MqnA/MqnD family. MqnA subfamily.</text>
</comment>
<evidence type="ECO:0000313" key="6">
    <source>
        <dbReference type="Proteomes" id="UP000237819"/>
    </source>
</evidence>
<keyword evidence="2 4" id="KW-0474">Menaquinone biosynthesis</keyword>
<keyword evidence="3 4" id="KW-0456">Lyase</keyword>
<dbReference type="InterPro" id="IPR003773">
    <property type="entry name" value="Menaquinone_biosynth"/>
</dbReference>
<dbReference type="OrthoDB" id="9810112at2"/>
<dbReference type="UniPathway" id="UPA00079"/>
<gene>
    <name evidence="4" type="primary">mqnA</name>
    <name evidence="5" type="ORF">C5Y93_29090</name>
</gene>
<organism evidence="5 6">
    <name type="scientific">Blastopirellula marina</name>
    <dbReference type="NCBI Taxonomy" id="124"/>
    <lineage>
        <taxon>Bacteria</taxon>
        <taxon>Pseudomonadati</taxon>
        <taxon>Planctomycetota</taxon>
        <taxon>Planctomycetia</taxon>
        <taxon>Pirellulales</taxon>
        <taxon>Pirellulaceae</taxon>
        <taxon>Blastopirellula</taxon>
    </lineage>
</organism>
<accession>A0A2S8GDN1</accession>
<comment type="function">
    <text evidence="4">Catalyzes the dehydration of chorismate into 3-[(1-carboxyvinyl)oxy]benzoate, a step in the biosynthesis of menaquinone (MK, vitamin K2).</text>
</comment>
<evidence type="ECO:0000256" key="3">
    <source>
        <dbReference type="ARBA" id="ARBA00023239"/>
    </source>
</evidence>
<comment type="catalytic activity">
    <reaction evidence="4">
        <text>chorismate = 3-[(1-carboxyvinyl)-oxy]benzoate + H2O</text>
        <dbReference type="Rhea" id="RHEA:40051"/>
        <dbReference type="ChEBI" id="CHEBI:15377"/>
        <dbReference type="ChEBI" id="CHEBI:29748"/>
        <dbReference type="ChEBI" id="CHEBI:76981"/>
        <dbReference type="EC" id="4.2.1.151"/>
    </reaction>
</comment>
<dbReference type="SUPFAM" id="SSF53850">
    <property type="entry name" value="Periplasmic binding protein-like II"/>
    <property type="match status" value="1"/>
</dbReference>
<dbReference type="GO" id="GO:0016836">
    <property type="term" value="F:hydro-lyase activity"/>
    <property type="evidence" value="ECO:0007669"/>
    <property type="project" value="UniProtKB-UniRule"/>
</dbReference>
<dbReference type="HAMAP" id="MF_00995">
    <property type="entry name" value="MqnA"/>
    <property type="match status" value="1"/>
</dbReference>
<proteinExistence type="inferred from homology"/>
<dbReference type="InterPro" id="IPR030868">
    <property type="entry name" value="MqnA"/>
</dbReference>
<dbReference type="PANTHER" id="PTHR37690">
    <property type="entry name" value="CHORISMATE DEHYDRATASE"/>
    <property type="match status" value="1"/>
</dbReference>
<evidence type="ECO:0000256" key="1">
    <source>
        <dbReference type="ARBA" id="ARBA00004863"/>
    </source>
</evidence>
<dbReference type="AlphaFoldDB" id="A0A2S8GDN1"/>
<evidence type="ECO:0000256" key="4">
    <source>
        <dbReference type="HAMAP-Rule" id="MF_00995"/>
    </source>
</evidence>
<sequence length="272" mass="30148">MNDAATKARVGAVRYLNTKPLVHGLDGENAPFELSFDYPSHLADQLSLGLLDVALIPSIEYFLGDNYRIITDACIGCLGPVWSVKIFFRTPPKQVRTLALDEGSRTSAALAKILLAERVGVMPQLQALPLGSDMRDCEADAILLIGDRAIHPPAIDAVEVWDLGETWVEWTGLPFVFATWVARPGIKTEGIAKRLMEARDGGMENLHAIAEREAPRYQLTTSECFQYFHDNLHFTLGPQEKAGLERYYQYAVKLGLAPSGRTPNYDDCEIAR</sequence>
<name>A0A2S8GDN1_9BACT</name>
<dbReference type="CDD" id="cd13634">
    <property type="entry name" value="PBP2_Sco4506"/>
    <property type="match status" value="1"/>
</dbReference>
<dbReference type="EMBL" id="PUHZ01000025">
    <property type="protein sequence ID" value="PQO42549.1"/>
    <property type="molecule type" value="Genomic_DNA"/>
</dbReference>
<reference evidence="5 6" key="1">
    <citation type="submission" date="2018-02" db="EMBL/GenBank/DDBJ databases">
        <title>Comparative genomes isolates from brazilian mangrove.</title>
        <authorList>
            <person name="Araujo J.E."/>
            <person name="Taketani R.G."/>
            <person name="Silva M.C.P."/>
            <person name="Loureco M.V."/>
            <person name="Andreote F.D."/>
        </authorList>
    </citation>
    <scope>NUCLEOTIDE SEQUENCE [LARGE SCALE GENOMIC DNA]</scope>
    <source>
        <strain evidence="5 6">Nap-Phe MGV</strain>
    </source>
</reference>
<dbReference type="GO" id="GO:0009234">
    <property type="term" value="P:menaquinone biosynthetic process"/>
    <property type="evidence" value="ECO:0007669"/>
    <property type="project" value="UniProtKB-UniRule"/>
</dbReference>
<comment type="pathway">
    <text evidence="1 4">Quinol/quinone metabolism; menaquinone biosynthesis.</text>
</comment>
<evidence type="ECO:0000313" key="5">
    <source>
        <dbReference type="EMBL" id="PQO42549.1"/>
    </source>
</evidence>
<dbReference type="RefSeq" id="WP_105339129.1">
    <property type="nucleotide sequence ID" value="NZ_PUHZ01000025.1"/>
</dbReference>
<comment type="caution">
    <text evidence="5">The sequence shown here is derived from an EMBL/GenBank/DDBJ whole genome shotgun (WGS) entry which is preliminary data.</text>
</comment>